<protein>
    <recommendedName>
        <fullName evidence="6">Tat pathway signal sequence</fullName>
    </recommendedName>
</protein>
<dbReference type="PANTHER" id="PTHR33365:SF4">
    <property type="entry name" value="CYCLOCHLOROTINE BIOSYNTHESIS PROTEIN O"/>
    <property type="match status" value="1"/>
</dbReference>
<evidence type="ECO:0000313" key="5">
    <source>
        <dbReference type="Proteomes" id="UP000039046"/>
    </source>
</evidence>
<dbReference type="HOGENOM" id="CLU_1124452_0_0_1"/>
<dbReference type="GO" id="GO:0043386">
    <property type="term" value="P:mycotoxin biosynthetic process"/>
    <property type="evidence" value="ECO:0007669"/>
    <property type="project" value="InterPro"/>
</dbReference>
<gene>
    <name evidence="4" type="ORF">VHEMI01212</name>
</gene>
<proteinExistence type="inferred from homology"/>
<feature type="transmembrane region" description="Helical" evidence="3">
    <location>
        <begin position="45"/>
        <end position="65"/>
    </location>
</feature>
<dbReference type="AlphaFoldDB" id="A0A0A1T460"/>
<comment type="pathway">
    <text evidence="1">Mycotoxin biosynthesis.</text>
</comment>
<dbReference type="STRING" id="1531966.A0A0A1T460"/>
<accession>A0A0A1T460</accession>
<comment type="similarity">
    <text evidence="2">Belongs to the ustYa family.</text>
</comment>
<sequence>MSSFEDEASPRDPFLKNEVDTEFNSLPDYSPSQAKQRAAARARTWPLIFSTAFFAFSTAVLLFRLHTGTGSYANKQLCVDNPRGLPLGPEENYRGIDMTFTGALTWNSSGDLINDYVPGQRRWSGPPTPNMDEAWDGLEEFWTVLLEGDEADNVRDQTLLQNGYWVTGLDVFHQLHCLDSLRRATYPEFYEHEGTPDHWHLHIDHCVDYLRQAIMCHGDTSPMTFKWHASAQRYGPDFASTRFCRRRFDDIVDWSRARTPQARRGTTGKETAKNGINIYNDTIAGVDPHWLETHPERRRSTYSP</sequence>
<keyword evidence="3" id="KW-0812">Transmembrane</keyword>
<organism evidence="4 5">
    <name type="scientific">[Torrubiella] hemipterigena</name>
    <dbReference type="NCBI Taxonomy" id="1531966"/>
    <lineage>
        <taxon>Eukaryota</taxon>
        <taxon>Fungi</taxon>
        <taxon>Dikarya</taxon>
        <taxon>Ascomycota</taxon>
        <taxon>Pezizomycotina</taxon>
        <taxon>Sordariomycetes</taxon>
        <taxon>Hypocreomycetidae</taxon>
        <taxon>Hypocreales</taxon>
        <taxon>Clavicipitaceae</taxon>
        <taxon>Clavicipitaceae incertae sedis</taxon>
        <taxon>'Torrubiella' clade</taxon>
    </lineage>
</organism>
<name>A0A0A1T460_9HYPO</name>
<evidence type="ECO:0000256" key="2">
    <source>
        <dbReference type="ARBA" id="ARBA00035112"/>
    </source>
</evidence>
<reference evidence="4 5" key="1">
    <citation type="journal article" date="2015" name="Genome Announc.">
        <title>Draft Genome Sequence and Gene Annotation of the Entomopathogenic Fungus Verticillium hemipterigenum.</title>
        <authorList>
            <person name="Horn F."/>
            <person name="Habel A."/>
            <person name="Scharf D.H."/>
            <person name="Dworschak J."/>
            <person name="Brakhage A.A."/>
            <person name="Guthke R."/>
            <person name="Hertweck C."/>
            <person name="Linde J."/>
        </authorList>
    </citation>
    <scope>NUCLEOTIDE SEQUENCE [LARGE SCALE GENOMIC DNA]</scope>
</reference>
<dbReference type="PANTHER" id="PTHR33365">
    <property type="entry name" value="YALI0B05434P"/>
    <property type="match status" value="1"/>
</dbReference>
<dbReference type="Pfam" id="PF11807">
    <property type="entry name" value="UstYa"/>
    <property type="match status" value="1"/>
</dbReference>
<evidence type="ECO:0000256" key="3">
    <source>
        <dbReference type="SAM" id="Phobius"/>
    </source>
</evidence>
<evidence type="ECO:0008006" key="6">
    <source>
        <dbReference type="Google" id="ProtNLM"/>
    </source>
</evidence>
<keyword evidence="3" id="KW-1133">Transmembrane helix</keyword>
<evidence type="ECO:0000256" key="1">
    <source>
        <dbReference type="ARBA" id="ARBA00004685"/>
    </source>
</evidence>
<dbReference type="EMBL" id="CDHN01000001">
    <property type="protein sequence ID" value="CEJ81062.1"/>
    <property type="molecule type" value="Genomic_DNA"/>
</dbReference>
<dbReference type="OrthoDB" id="3687641at2759"/>
<evidence type="ECO:0000313" key="4">
    <source>
        <dbReference type="EMBL" id="CEJ81062.1"/>
    </source>
</evidence>
<dbReference type="Proteomes" id="UP000039046">
    <property type="component" value="Unassembled WGS sequence"/>
</dbReference>
<dbReference type="InterPro" id="IPR021765">
    <property type="entry name" value="UstYa-like"/>
</dbReference>
<keyword evidence="5" id="KW-1185">Reference proteome</keyword>
<keyword evidence="3" id="KW-0472">Membrane</keyword>